<feature type="compositionally biased region" description="Polar residues" evidence="6">
    <location>
        <begin position="350"/>
        <end position="362"/>
    </location>
</feature>
<comment type="subcellular location">
    <subcellularLocation>
        <location evidence="5">Nucleus</location>
    </subcellularLocation>
</comment>
<dbReference type="GO" id="GO:0007548">
    <property type="term" value="P:sex differentiation"/>
    <property type="evidence" value="ECO:0007669"/>
    <property type="project" value="TreeGrafter"/>
</dbReference>
<feature type="region of interest" description="Disordered" evidence="6">
    <location>
        <begin position="341"/>
        <end position="364"/>
    </location>
</feature>
<dbReference type="InterPro" id="IPR001275">
    <property type="entry name" value="DM_DNA-bd"/>
</dbReference>
<dbReference type="KEGG" id="vde:111252867"/>
<feature type="compositionally biased region" description="Low complexity" evidence="6">
    <location>
        <begin position="302"/>
        <end position="317"/>
    </location>
</feature>
<dbReference type="GO" id="GO:0005634">
    <property type="term" value="C:nucleus"/>
    <property type="evidence" value="ECO:0007669"/>
    <property type="project" value="UniProtKB-SubCell"/>
</dbReference>
<dbReference type="GO" id="GO:0000978">
    <property type="term" value="F:RNA polymerase II cis-regulatory region sequence-specific DNA binding"/>
    <property type="evidence" value="ECO:0007669"/>
    <property type="project" value="TreeGrafter"/>
</dbReference>
<evidence type="ECO:0000256" key="1">
    <source>
        <dbReference type="ARBA" id="ARBA00022723"/>
    </source>
</evidence>
<dbReference type="GO" id="GO:0000981">
    <property type="term" value="F:DNA-binding transcription factor activity, RNA polymerase II-specific"/>
    <property type="evidence" value="ECO:0007669"/>
    <property type="project" value="TreeGrafter"/>
</dbReference>
<feature type="DNA-binding region" description="DM" evidence="5">
    <location>
        <begin position="220"/>
        <end position="267"/>
    </location>
</feature>
<feature type="compositionally biased region" description="Polar residues" evidence="6">
    <location>
        <begin position="431"/>
        <end position="452"/>
    </location>
</feature>
<dbReference type="EnsemblMetazoa" id="XM_022811435">
    <property type="protein sequence ID" value="XP_022667170"/>
    <property type="gene ID" value="LOC111252867"/>
</dbReference>
<feature type="domain" description="DM" evidence="7">
    <location>
        <begin position="220"/>
        <end position="267"/>
    </location>
</feature>
<dbReference type="PANTHER" id="PTHR12322">
    <property type="entry name" value="DOUBLESEX AND MAB-3 RELATED TRANSCRIPTION FACTOR DMRT"/>
    <property type="match status" value="1"/>
</dbReference>
<dbReference type="InterPro" id="IPR026607">
    <property type="entry name" value="DMRT"/>
</dbReference>
<dbReference type="GeneID" id="111252867"/>
<dbReference type="SUPFAM" id="SSF82927">
    <property type="entry name" value="Cysteine-rich DNA binding domain, (DM domain)"/>
    <property type="match status" value="1"/>
</dbReference>
<dbReference type="AlphaFoldDB" id="A0A7M7KHW8"/>
<feature type="region of interest" description="Disordered" evidence="6">
    <location>
        <begin position="536"/>
        <end position="607"/>
    </location>
</feature>
<dbReference type="GO" id="GO:0046872">
    <property type="term" value="F:metal ion binding"/>
    <property type="evidence" value="ECO:0007669"/>
    <property type="project" value="UniProtKB-KW"/>
</dbReference>
<evidence type="ECO:0000256" key="2">
    <source>
        <dbReference type="ARBA" id="ARBA00022833"/>
    </source>
</evidence>
<feature type="region of interest" description="Disordered" evidence="6">
    <location>
        <begin position="634"/>
        <end position="702"/>
    </location>
</feature>
<organism evidence="8 9">
    <name type="scientific">Varroa destructor</name>
    <name type="common">Honeybee mite</name>
    <dbReference type="NCBI Taxonomy" id="109461"/>
    <lineage>
        <taxon>Eukaryota</taxon>
        <taxon>Metazoa</taxon>
        <taxon>Ecdysozoa</taxon>
        <taxon>Arthropoda</taxon>
        <taxon>Chelicerata</taxon>
        <taxon>Arachnida</taxon>
        <taxon>Acari</taxon>
        <taxon>Parasitiformes</taxon>
        <taxon>Mesostigmata</taxon>
        <taxon>Gamasina</taxon>
        <taxon>Dermanyssoidea</taxon>
        <taxon>Varroidae</taxon>
        <taxon>Varroa</taxon>
    </lineage>
</organism>
<feature type="region of interest" description="Disordered" evidence="6">
    <location>
        <begin position="430"/>
        <end position="453"/>
    </location>
</feature>
<dbReference type="RefSeq" id="XP_022667160.1">
    <property type="nucleotide sequence ID" value="XM_022811425.1"/>
</dbReference>
<evidence type="ECO:0000256" key="5">
    <source>
        <dbReference type="PROSITE-ProRule" id="PRU00070"/>
    </source>
</evidence>
<feature type="region of interest" description="Disordered" evidence="6">
    <location>
        <begin position="372"/>
        <end position="391"/>
    </location>
</feature>
<dbReference type="PROSITE" id="PS40000">
    <property type="entry name" value="DM_1"/>
    <property type="match status" value="1"/>
</dbReference>
<feature type="region of interest" description="Disordered" evidence="6">
    <location>
        <begin position="286"/>
        <end position="317"/>
    </location>
</feature>
<keyword evidence="9" id="KW-1185">Reference proteome</keyword>
<evidence type="ECO:0000256" key="6">
    <source>
        <dbReference type="SAM" id="MobiDB-lite"/>
    </source>
</evidence>
<name>A0A7M7KHW8_VARDE</name>
<feature type="compositionally biased region" description="Polar residues" evidence="6">
    <location>
        <begin position="634"/>
        <end position="654"/>
    </location>
</feature>
<feature type="compositionally biased region" description="Low complexity" evidence="6">
    <location>
        <begin position="681"/>
        <end position="692"/>
    </location>
</feature>
<dbReference type="InterPro" id="IPR036407">
    <property type="entry name" value="DM_DNA-bd_sf"/>
</dbReference>
<dbReference type="SMART" id="SM00301">
    <property type="entry name" value="DM"/>
    <property type="match status" value="1"/>
</dbReference>
<evidence type="ECO:0000256" key="3">
    <source>
        <dbReference type="ARBA" id="ARBA00023125"/>
    </source>
</evidence>
<proteinExistence type="predicted"/>
<feature type="region of interest" description="Disordered" evidence="6">
    <location>
        <begin position="1"/>
        <end position="39"/>
    </location>
</feature>
<evidence type="ECO:0000259" key="7">
    <source>
        <dbReference type="PROSITE" id="PS50809"/>
    </source>
</evidence>
<keyword evidence="1 5" id="KW-0479">Metal-binding</keyword>
<feature type="compositionally biased region" description="Low complexity" evidence="6">
    <location>
        <begin position="23"/>
        <end position="34"/>
    </location>
</feature>
<feature type="compositionally biased region" description="Polar residues" evidence="6">
    <location>
        <begin position="669"/>
        <end position="680"/>
    </location>
</feature>
<dbReference type="Gene3D" id="4.10.1040.10">
    <property type="entry name" value="DM DNA-binding domain"/>
    <property type="match status" value="1"/>
</dbReference>
<evidence type="ECO:0000256" key="4">
    <source>
        <dbReference type="ARBA" id="ARBA00023242"/>
    </source>
</evidence>
<evidence type="ECO:0000313" key="8">
    <source>
        <dbReference type="EnsemblMetazoa" id="XP_022667170"/>
    </source>
</evidence>
<dbReference type="OrthoDB" id="6162476at2759"/>
<feature type="compositionally biased region" description="Polar residues" evidence="6">
    <location>
        <begin position="536"/>
        <end position="545"/>
    </location>
</feature>
<dbReference type="FunFam" id="4.10.1040.10:FF:000001">
    <property type="entry name" value="doublesex- and mab-3-related transcription factor 1"/>
    <property type="match status" value="1"/>
</dbReference>
<keyword evidence="4 5" id="KW-0539">Nucleus</keyword>
<accession>A0A7M7KHW8</accession>
<dbReference type="InParanoid" id="A0A7M7KHW8"/>
<keyword evidence="3 5" id="KW-0238">DNA-binding</keyword>
<evidence type="ECO:0000313" key="9">
    <source>
        <dbReference type="Proteomes" id="UP000594260"/>
    </source>
</evidence>
<feature type="compositionally biased region" description="Polar residues" evidence="6">
    <location>
        <begin position="372"/>
        <end position="388"/>
    </location>
</feature>
<dbReference type="Proteomes" id="UP000594260">
    <property type="component" value="Unplaced"/>
</dbReference>
<feature type="region of interest" description="Disordered" evidence="6">
    <location>
        <begin position="190"/>
        <end position="220"/>
    </location>
</feature>
<feature type="compositionally biased region" description="Polar residues" evidence="6">
    <location>
        <begin position="588"/>
        <end position="607"/>
    </location>
</feature>
<reference evidence="8" key="1">
    <citation type="submission" date="2021-01" db="UniProtKB">
        <authorList>
            <consortium name="EnsemblMetazoa"/>
        </authorList>
    </citation>
    <scope>IDENTIFICATION</scope>
</reference>
<dbReference type="PANTHER" id="PTHR12322:SF53">
    <property type="entry name" value="DOUBLESEX-MAB RELATED 11E"/>
    <property type="match status" value="1"/>
</dbReference>
<dbReference type="EnsemblMetazoa" id="XM_022811425">
    <property type="protein sequence ID" value="XP_022667160"/>
    <property type="gene ID" value="LOC111252867"/>
</dbReference>
<protein>
    <recommendedName>
        <fullName evidence="7">DM domain-containing protein</fullName>
    </recommendedName>
</protein>
<sequence length="702" mass="74894">MSHQVPERPESTINVVDDNTPESSSASNGNGSASPYLAVFQEPNGAPDSLAVGDLPLPTKLGWPLFAGNYAGLSLSLKGCHEMADRFQLLNSALPSNLNSGQRLALLRTVAEAQAQAQSQLAGYGSIQFMQHAEHTLHKAYEVPFRIPFDAAAMGCQYVNSLGQTRPIVAHRTMPPAPLESIVCQPAAVKQPTSIDQDQGTSSSIGAGGAGGGTTRKPNCARCRNHGVKVAVRGHKRHCPRKDCDCEKCELIKERQVIMKKQVALRRQQEQDEQLRITAVRTLPNVSQGGEASIPESAPQRLSAPVTSTTPTSVSTSELSSSPVLTILSKAIDLKASQGDVISPADPARSTFSQSLSNTTGCPTGPMQCVQDTLNKSKRPTSPAQTFYMTFPGDTRPLSISSLLGGKKRELSESRSSSLLSAEKLTESRLVRSSLSEDASQSPRSRNGSPLNGSGFVLNALVPLMPSNDKLRRNGPRQAVGIPKSPAMTMLTSLARELSGTDSTLAQTSDMPAALARSVDIAVPNPDLRWAYLTNLTPSGSNHPSGSRLDRRNSSDGTDDETFVAQYDTHRSTTRQCNSKPVEGKRQIGQTKPTMQGSTSPELASTSRGLHITCDVLHSDLPLIKRRRLQPSPTSAFSILGSSEASMSGSNRGSPRNRISGPCILPQDLSFNRPQSLTPASSPNSIPISSSNDEPCLTPQPT</sequence>
<dbReference type="Pfam" id="PF00751">
    <property type="entry name" value="DM"/>
    <property type="match status" value="1"/>
</dbReference>
<dbReference type="PROSITE" id="PS50809">
    <property type="entry name" value="DM_2"/>
    <property type="match status" value="1"/>
</dbReference>
<feature type="compositionally biased region" description="Basic and acidic residues" evidence="6">
    <location>
        <begin position="1"/>
        <end position="10"/>
    </location>
</feature>
<keyword evidence="2 5" id="KW-0862">Zinc</keyword>
<dbReference type="RefSeq" id="XP_022667170.1">
    <property type="nucleotide sequence ID" value="XM_022811435.1"/>
</dbReference>